<proteinExistence type="predicted"/>
<dbReference type="Proteomes" id="UP000199199">
    <property type="component" value="Unassembled WGS sequence"/>
</dbReference>
<gene>
    <name evidence="1" type="ORF">SAMN04488556_1618</name>
</gene>
<dbReference type="RefSeq" id="WP_281244674.1">
    <property type="nucleotide sequence ID" value="NZ_FOZS01000001.1"/>
</dbReference>
<keyword evidence="2" id="KW-1185">Reference proteome</keyword>
<organism evidence="1 2">
    <name type="scientific">Halostagnicola kamekurae</name>
    <dbReference type="NCBI Taxonomy" id="619731"/>
    <lineage>
        <taxon>Archaea</taxon>
        <taxon>Methanobacteriati</taxon>
        <taxon>Methanobacteriota</taxon>
        <taxon>Stenosarchaea group</taxon>
        <taxon>Halobacteria</taxon>
        <taxon>Halobacteriales</taxon>
        <taxon>Natrialbaceae</taxon>
        <taxon>Halostagnicola</taxon>
    </lineage>
</organism>
<name>A0A1I6QWC6_9EURY</name>
<evidence type="ECO:0000313" key="2">
    <source>
        <dbReference type="Proteomes" id="UP000199199"/>
    </source>
</evidence>
<reference evidence="2" key="1">
    <citation type="submission" date="2016-10" db="EMBL/GenBank/DDBJ databases">
        <authorList>
            <person name="Varghese N."/>
            <person name="Submissions S."/>
        </authorList>
    </citation>
    <scope>NUCLEOTIDE SEQUENCE [LARGE SCALE GENOMIC DNA]</scope>
    <source>
        <strain evidence="2">DSM 22427</strain>
    </source>
</reference>
<sequence length="42" mass="4629">MDRYLPIALEPLWHATFDTILTIAFGPPLTIAFDPSPTLVSS</sequence>
<accession>A0A1I6QWC6</accession>
<protein>
    <submittedName>
        <fullName evidence="1">Uncharacterized protein</fullName>
    </submittedName>
</protein>
<dbReference type="AlphaFoldDB" id="A0A1I6QWC6"/>
<dbReference type="EMBL" id="FOZS01000001">
    <property type="protein sequence ID" value="SFS56558.1"/>
    <property type="molecule type" value="Genomic_DNA"/>
</dbReference>
<evidence type="ECO:0000313" key="1">
    <source>
        <dbReference type="EMBL" id="SFS56558.1"/>
    </source>
</evidence>